<dbReference type="InterPro" id="IPR051951">
    <property type="entry name" value="UNC-93_regulatory"/>
</dbReference>
<dbReference type="EMBL" id="CAJFCJ010000004">
    <property type="protein sequence ID" value="CAD5113611.1"/>
    <property type="molecule type" value="Genomic_DNA"/>
</dbReference>
<feature type="transmembrane region" description="Helical" evidence="2">
    <location>
        <begin position="46"/>
        <end position="70"/>
    </location>
</feature>
<dbReference type="PANTHER" id="PTHR19444:SF13">
    <property type="entry name" value="PROTEIN UNC-93 HOMOLOG A"/>
    <property type="match status" value="1"/>
</dbReference>
<dbReference type="AlphaFoldDB" id="A0A7I8VE03"/>
<organism evidence="3 4">
    <name type="scientific">Dimorphilus gyrociliatus</name>
    <dbReference type="NCBI Taxonomy" id="2664684"/>
    <lineage>
        <taxon>Eukaryota</taxon>
        <taxon>Metazoa</taxon>
        <taxon>Spiralia</taxon>
        <taxon>Lophotrochozoa</taxon>
        <taxon>Annelida</taxon>
        <taxon>Polychaeta</taxon>
        <taxon>Polychaeta incertae sedis</taxon>
        <taxon>Dinophilidae</taxon>
        <taxon>Dimorphilus</taxon>
    </lineage>
</organism>
<name>A0A7I8VE03_9ANNE</name>
<keyword evidence="2" id="KW-0472">Membrane</keyword>
<keyword evidence="2" id="KW-0812">Transmembrane</keyword>
<accession>A0A7I8VE03</accession>
<evidence type="ECO:0000313" key="3">
    <source>
        <dbReference type="EMBL" id="CAD5113611.1"/>
    </source>
</evidence>
<comment type="caution">
    <text evidence="3">The sequence shown here is derived from an EMBL/GenBank/DDBJ whole genome shotgun (WGS) entry which is preliminary data.</text>
</comment>
<dbReference type="Proteomes" id="UP000549394">
    <property type="component" value="Unassembled WGS sequence"/>
</dbReference>
<keyword evidence="4" id="KW-1185">Reference proteome</keyword>
<feature type="transmembrane region" description="Helical" evidence="2">
    <location>
        <begin position="173"/>
        <end position="195"/>
    </location>
</feature>
<keyword evidence="2" id="KW-1133">Transmembrane helix</keyword>
<evidence type="ECO:0000256" key="2">
    <source>
        <dbReference type="SAM" id="Phobius"/>
    </source>
</evidence>
<reference evidence="3 4" key="1">
    <citation type="submission" date="2020-08" db="EMBL/GenBank/DDBJ databases">
        <authorList>
            <person name="Hejnol A."/>
        </authorList>
    </citation>
    <scope>NUCLEOTIDE SEQUENCE [LARGE SCALE GENOMIC DNA]</scope>
</reference>
<protein>
    <submittedName>
        <fullName evidence="3">DgyrCDS2771</fullName>
    </submittedName>
</protein>
<feature type="transmembrane region" description="Helical" evidence="2">
    <location>
        <begin position="115"/>
        <end position="137"/>
    </location>
</feature>
<evidence type="ECO:0000313" key="4">
    <source>
        <dbReference type="Proteomes" id="UP000549394"/>
    </source>
</evidence>
<comment type="similarity">
    <text evidence="1">Belongs to the unc-93 family.</text>
</comment>
<evidence type="ECO:0000256" key="1">
    <source>
        <dbReference type="ARBA" id="ARBA00009172"/>
    </source>
</evidence>
<proteinExistence type="inferred from homology"/>
<dbReference type="PANTHER" id="PTHR19444">
    <property type="entry name" value="UNC-93 RELATED"/>
    <property type="match status" value="1"/>
</dbReference>
<feature type="transmembrane region" description="Helical" evidence="2">
    <location>
        <begin position="6"/>
        <end position="25"/>
    </location>
</feature>
<gene>
    <name evidence="3" type="ORF">DGYR_LOCUS2570</name>
</gene>
<sequence length="200" mass="21906">MSSPYASLAIISGVYLLVMTAYTALEVLQSSINVKKDIFKRKYSRMLIMWFLACLENVLIFGNLISSVVLQNTPEQATSSNATISSSVLECGAQYCKPNSSERQKSNMEFGDLKLTLLIGCFLAINALGLLLAVFGLKNVERRNEGSENSTPIKHIIKNQIISIFKMIGSKDFIPLIPMSILLALPLALLGSAYAEAYVS</sequence>